<dbReference type="InterPro" id="IPR001563">
    <property type="entry name" value="Peptidase_S10"/>
</dbReference>
<comment type="similarity">
    <text evidence="1 5">Belongs to the peptidase S10 family.</text>
</comment>
<dbReference type="InterPro" id="IPR029058">
    <property type="entry name" value="AB_hydrolase_fold"/>
</dbReference>
<keyword evidence="4 5" id="KW-0378">Hydrolase</keyword>
<evidence type="ECO:0000256" key="4">
    <source>
        <dbReference type="ARBA" id="ARBA00022801"/>
    </source>
</evidence>
<dbReference type="Pfam" id="PF00450">
    <property type="entry name" value="Peptidase_S10"/>
    <property type="match status" value="1"/>
</dbReference>
<protein>
    <recommendedName>
        <fullName evidence="5">Carboxypeptidase</fullName>
        <ecNumber evidence="5">3.4.16.-</ecNumber>
    </recommendedName>
</protein>
<dbReference type="FunFam" id="3.40.50.1820:FF:000335">
    <property type="entry name" value="Carboxypeptidase"/>
    <property type="match status" value="1"/>
</dbReference>
<dbReference type="GO" id="GO:0004185">
    <property type="term" value="F:serine-type carboxypeptidase activity"/>
    <property type="evidence" value="ECO:0007669"/>
    <property type="project" value="UniProtKB-UniRule"/>
</dbReference>
<keyword evidence="2 5" id="KW-0121">Carboxypeptidase</keyword>
<evidence type="ECO:0000256" key="2">
    <source>
        <dbReference type="ARBA" id="ARBA00022645"/>
    </source>
</evidence>
<evidence type="ECO:0000256" key="5">
    <source>
        <dbReference type="RuleBase" id="RU361156"/>
    </source>
</evidence>
<dbReference type="EC" id="3.4.16.-" evidence="5"/>
<feature type="chain" id="PRO_5041777411" description="Carboxypeptidase" evidence="5">
    <location>
        <begin position="24"/>
        <end position="468"/>
    </location>
</feature>
<evidence type="ECO:0000313" key="6">
    <source>
        <dbReference type="EMBL" id="KAI1726070.1"/>
    </source>
</evidence>
<dbReference type="InterPro" id="IPR033124">
    <property type="entry name" value="Ser_caboxypep_his_AS"/>
</dbReference>
<keyword evidence="5" id="KW-0732">Signal</keyword>
<comment type="caution">
    <text evidence="6">The sequence shown here is derived from an EMBL/GenBank/DDBJ whole genome shotgun (WGS) entry which is preliminary data.</text>
</comment>
<dbReference type="InterPro" id="IPR018202">
    <property type="entry name" value="Ser_caboxypep_ser_AS"/>
</dbReference>
<keyword evidence="3 5" id="KW-0645">Protease</keyword>
<dbReference type="SUPFAM" id="SSF53474">
    <property type="entry name" value="alpha/beta-Hydrolases"/>
    <property type="match status" value="1"/>
</dbReference>
<dbReference type="Proteomes" id="UP001201812">
    <property type="component" value="Unassembled WGS sequence"/>
</dbReference>
<accession>A0AAD4NHZ3</accession>
<dbReference type="PANTHER" id="PTHR11802">
    <property type="entry name" value="SERINE PROTEASE FAMILY S10 SERINE CARBOXYPEPTIDASE"/>
    <property type="match status" value="1"/>
</dbReference>
<reference evidence="6" key="1">
    <citation type="submission" date="2022-01" db="EMBL/GenBank/DDBJ databases">
        <title>Genome Sequence Resource for Two Populations of Ditylenchus destructor, the Migratory Endoparasitic Phytonematode.</title>
        <authorList>
            <person name="Zhang H."/>
            <person name="Lin R."/>
            <person name="Xie B."/>
        </authorList>
    </citation>
    <scope>NUCLEOTIDE SEQUENCE</scope>
    <source>
        <strain evidence="6">BazhouSP</strain>
    </source>
</reference>
<sequence>MCFLIKVQISIVILVAFLNNSLCELEAQDDVIVSLPGLDFDIKFEHYSGYLNVSPTRRLHYWFVESQSNPANDPLLFWFNGGPGCSSLFGLLGEIGPYLVNADGETLRENPHTWNKLANIVFVESPVGTGFSYSIDGNITNSDDQSAEEAYEAIKEFLLKFPKFRTNQLFITGESYAGVFIPVLAVRILRYQNDFHMNFKGVAIGNGLLAYDDDVPTNYPWHSTVINYAYSHGLVDEDLWQYLKNECCGGCTENCDFFKLQGKCGAKVKEAQWLMRSLPSAYNIYSRCPHRRYMLRQLDSVSPEKEIIIPSAHDNIDENGECVPESALKNYLRKSSVRHALNIPPEVESWDQCRLAQLWDHGYIHQYFNMTKFVLEIVNSNVPVLLFFGDTDLVCNFMLGEQFAANLGLKQTSSKHMWLHEGVPGGSKTEYGSHLTFITVLGAGHMAPRDRAPEMYQVIKRFISGTSI</sequence>
<feature type="signal peptide" evidence="5">
    <location>
        <begin position="1"/>
        <end position="23"/>
    </location>
</feature>
<gene>
    <name evidence="6" type="ORF">DdX_02764</name>
</gene>
<name>A0AAD4NHZ3_9BILA</name>
<organism evidence="6 7">
    <name type="scientific">Ditylenchus destructor</name>
    <dbReference type="NCBI Taxonomy" id="166010"/>
    <lineage>
        <taxon>Eukaryota</taxon>
        <taxon>Metazoa</taxon>
        <taxon>Ecdysozoa</taxon>
        <taxon>Nematoda</taxon>
        <taxon>Chromadorea</taxon>
        <taxon>Rhabditida</taxon>
        <taxon>Tylenchina</taxon>
        <taxon>Tylenchomorpha</taxon>
        <taxon>Sphaerularioidea</taxon>
        <taxon>Anguinidae</taxon>
        <taxon>Anguininae</taxon>
        <taxon>Ditylenchus</taxon>
    </lineage>
</organism>
<keyword evidence="7" id="KW-1185">Reference proteome</keyword>
<dbReference type="GO" id="GO:0031647">
    <property type="term" value="P:regulation of protein stability"/>
    <property type="evidence" value="ECO:0007669"/>
    <property type="project" value="UniProtKB-ARBA"/>
</dbReference>
<dbReference type="EMBL" id="JAKKPZ010000002">
    <property type="protein sequence ID" value="KAI1726070.1"/>
    <property type="molecule type" value="Genomic_DNA"/>
</dbReference>
<evidence type="ECO:0000256" key="3">
    <source>
        <dbReference type="ARBA" id="ARBA00022670"/>
    </source>
</evidence>
<dbReference type="PANTHER" id="PTHR11802:SF418">
    <property type="entry name" value="SERINE CARBOXYPEPTIDASE CTSA-1.1"/>
    <property type="match status" value="1"/>
</dbReference>
<dbReference type="PROSITE" id="PS00131">
    <property type="entry name" value="CARBOXYPEPT_SER_SER"/>
    <property type="match status" value="1"/>
</dbReference>
<dbReference type="PROSITE" id="PS00560">
    <property type="entry name" value="CARBOXYPEPT_SER_HIS"/>
    <property type="match status" value="1"/>
</dbReference>
<dbReference type="Gene3D" id="3.40.50.1820">
    <property type="entry name" value="alpha/beta hydrolase"/>
    <property type="match status" value="1"/>
</dbReference>
<dbReference type="AlphaFoldDB" id="A0AAD4NHZ3"/>
<dbReference type="GO" id="GO:1904715">
    <property type="term" value="P:negative regulation of chaperone-mediated autophagy"/>
    <property type="evidence" value="ECO:0007669"/>
    <property type="project" value="UniProtKB-ARBA"/>
</dbReference>
<evidence type="ECO:0000256" key="1">
    <source>
        <dbReference type="ARBA" id="ARBA00009431"/>
    </source>
</evidence>
<dbReference type="GO" id="GO:0006508">
    <property type="term" value="P:proteolysis"/>
    <property type="evidence" value="ECO:0007669"/>
    <property type="project" value="UniProtKB-KW"/>
</dbReference>
<proteinExistence type="inferred from homology"/>
<evidence type="ECO:0000313" key="7">
    <source>
        <dbReference type="Proteomes" id="UP001201812"/>
    </source>
</evidence>
<dbReference type="PRINTS" id="PR00724">
    <property type="entry name" value="CRBOXYPTASEC"/>
</dbReference>